<dbReference type="SUPFAM" id="SSF53098">
    <property type="entry name" value="Ribonuclease H-like"/>
    <property type="match status" value="1"/>
</dbReference>
<dbReference type="EMBL" id="JBHLYQ010000063">
    <property type="protein sequence ID" value="MFC0082001.1"/>
    <property type="molecule type" value="Genomic_DNA"/>
</dbReference>
<sequence>MKPVSHGIDRIAVTFDEPGLVANAGLLLIATLVKRLGLEELVDAKVRIPSKLGGFSPGRKVCTLVHAMVAGATHIDHADVLRAGATEAVLSHRVMAPSTLGAFLRAFTFGHVRQLEAVVAEVLRHAWNAMTLPSRLVVDVDSTICEVTGKKKAGAAYGYTKVLGLHPLLATRADTGEVLHARLRKGSANTQRGAKRFVEELVARLRRAGASGTLVMRFDSGFWSKDLLSALERLGVSYTMAVRANTKAIAQVTATIAEEDWVAIAYPEGGEAAVAETTYKGRRLVVRRTRLLGPEATLWPDWRHFAFLTDLTASAVEVDAFHRERAQAELDIRDLKEGAGMKHCPSGSFAANAAWLCCAVLAHNLVRWTQVLGGLHDHDDHRPALARTIRTRFVSLPGRLVNRSGTPMLRAPSHWPWQVPFTRALSNLRALAVAVT</sequence>
<dbReference type="Pfam" id="PF13701">
    <property type="entry name" value="DDE_Tnp_1_4"/>
    <property type="match status" value="1"/>
</dbReference>
<dbReference type="InterPro" id="IPR025668">
    <property type="entry name" value="Tnp_DDE_dom"/>
</dbReference>
<dbReference type="NCBIfam" id="NF033539">
    <property type="entry name" value="transpos_IS1380"/>
    <property type="match status" value="1"/>
</dbReference>
<dbReference type="Proteomes" id="UP001589788">
    <property type="component" value="Unassembled WGS sequence"/>
</dbReference>
<proteinExistence type="predicted"/>
<accession>A0ABV6C596</accession>
<dbReference type="InterPro" id="IPR047960">
    <property type="entry name" value="Transpos_IS1380"/>
</dbReference>
<evidence type="ECO:0000313" key="3">
    <source>
        <dbReference type="Proteomes" id="UP001589788"/>
    </source>
</evidence>
<dbReference type="RefSeq" id="WP_377789371.1">
    <property type="nucleotide sequence ID" value="NZ_JBHLYQ010000063.1"/>
</dbReference>
<keyword evidence="3" id="KW-1185">Reference proteome</keyword>
<organism evidence="2 3">
    <name type="scientific">Aciditerrimonas ferrireducens</name>
    <dbReference type="NCBI Taxonomy" id="667306"/>
    <lineage>
        <taxon>Bacteria</taxon>
        <taxon>Bacillati</taxon>
        <taxon>Actinomycetota</taxon>
        <taxon>Acidimicrobiia</taxon>
        <taxon>Acidimicrobiales</taxon>
        <taxon>Acidimicrobiaceae</taxon>
        <taxon>Aciditerrimonas</taxon>
    </lineage>
</organism>
<name>A0ABV6C596_9ACTN</name>
<protein>
    <submittedName>
        <fullName evidence="2">IS1380 family transposase</fullName>
    </submittedName>
</protein>
<evidence type="ECO:0000313" key="2">
    <source>
        <dbReference type="EMBL" id="MFC0082001.1"/>
    </source>
</evidence>
<comment type="caution">
    <text evidence="2">The sequence shown here is derived from an EMBL/GenBank/DDBJ whole genome shotgun (WGS) entry which is preliminary data.</text>
</comment>
<feature type="domain" description="Transposase DDE" evidence="1">
    <location>
        <begin position="10"/>
        <end position="431"/>
    </location>
</feature>
<evidence type="ECO:0000259" key="1">
    <source>
        <dbReference type="Pfam" id="PF13701"/>
    </source>
</evidence>
<dbReference type="InterPro" id="IPR012337">
    <property type="entry name" value="RNaseH-like_sf"/>
</dbReference>
<reference evidence="2 3" key="1">
    <citation type="submission" date="2024-09" db="EMBL/GenBank/DDBJ databases">
        <authorList>
            <person name="Sun Q."/>
            <person name="Mori K."/>
        </authorList>
    </citation>
    <scope>NUCLEOTIDE SEQUENCE [LARGE SCALE GENOMIC DNA]</scope>
    <source>
        <strain evidence="2 3">JCM 15389</strain>
    </source>
</reference>
<gene>
    <name evidence="2" type="ORF">ACFFRE_07545</name>
</gene>